<evidence type="ECO:0000256" key="1">
    <source>
        <dbReference type="SAM" id="SignalP"/>
    </source>
</evidence>
<evidence type="ECO:0000313" key="3">
    <source>
        <dbReference type="Proteomes" id="UP000294644"/>
    </source>
</evidence>
<name>A0A4V2Z1C7_9FLAO</name>
<dbReference type="RefSeq" id="WP_132066415.1">
    <property type="nucleotide sequence ID" value="NZ_SMFN01000010.1"/>
</dbReference>
<sequence>MKKAILTIGLFSLVMVLTSFTTPKTDLIVVIDANGNVEIVGAGSTGGNKKVDIVGAGSTGGNKKVDIVGAGSTGGNKKVDE</sequence>
<dbReference type="AlphaFoldDB" id="A0A4V2Z1C7"/>
<reference evidence="2 3" key="1">
    <citation type="submission" date="2019-03" db="EMBL/GenBank/DDBJ databases">
        <title>Flavobacterium LB-D12 sp. nov., isolated from arctic soil.</title>
        <authorList>
            <person name="Chaudhary D.K."/>
        </authorList>
    </citation>
    <scope>NUCLEOTIDE SEQUENCE [LARGE SCALE GENOMIC DNA]</scope>
    <source>
        <strain evidence="2 3">LB-D12</strain>
    </source>
</reference>
<feature type="chain" id="PRO_5020897609" evidence="1">
    <location>
        <begin position="22"/>
        <end position="81"/>
    </location>
</feature>
<keyword evidence="1" id="KW-0732">Signal</keyword>
<dbReference type="OrthoDB" id="1366886at2"/>
<evidence type="ECO:0000313" key="2">
    <source>
        <dbReference type="EMBL" id="TDE03968.1"/>
    </source>
</evidence>
<dbReference type="EMBL" id="SMFN01000010">
    <property type="protein sequence ID" value="TDE03968.1"/>
    <property type="molecule type" value="Genomic_DNA"/>
</dbReference>
<comment type="caution">
    <text evidence="2">The sequence shown here is derived from an EMBL/GenBank/DDBJ whole genome shotgun (WGS) entry which is preliminary data.</text>
</comment>
<protein>
    <submittedName>
        <fullName evidence="2">3-oxoacyl-ACP reductase</fullName>
    </submittedName>
</protein>
<proteinExistence type="predicted"/>
<accession>A0A4V2Z1C7</accession>
<organism evidence="2 3">
    <name type="scientific">Flavobacterium sandaracinum</name>
    <dbReference type="NCBI Taxonomy" id="2541733"/>
    <lineage>
        <taxon>Bacteria</taxon>
        <taxon>Pseudomonadati</taxon>
        <taxon>Bacteroidota</taxon>
        <taxon>Flavobacteriia</taxon>
        <taxon>Flavobacteriales</taxon>
        <taxon>Flavobacteriaceae</taxon>
        <taxon>Flavobacterium</taxon>
    </lineage>
</organism>
<feature type="signal peptide" evidence="1">
    <location>
        <begin position="1"/>
        <end position="21"/>
    </location>
</feature>
<gene>
    <name evidence="2" type="ORF">E0F91_10065</name>
</gene>
<dbReference type="Proteomes" id="UP000294644">
    <property type="component" value="Unassembled WGS sequence"/>
</dbReference>
<keyword evidence="3" id="KW-1185">Reference proteome</keyword>